<name>A0A8C6ZG22_NOTPE</name>
<reference evidence="1" key="1">
    <citation type="submission" date="2025-08" db="UniProtKB">
        <authorList>
            <consortium name="Ensembl"/>
        </authorList>
    </citation>
    <scope>IDENTIFICATION</scope>
</reference>
<evidence type="ECO:0000313" key="1">
    <source>
        <dbReference type="Ensembl" id="ENSNPEP00000012527.1"/>
    </source>
</evidence>
<organism evidence="1 2">
    <name type="scientific">Nothoprocta perdicaria</name>
    <name type="common">Chilean tinamou</name>
    <name type="synonym">Crypturus perdicarius</name>
    <dbReference type="NCBI Taxonomy" id="30464"/>
    <lineage>
        <taxon>Eukaryota</taxon>
        <taxon>Metazoa</taxon>
        <taxon>Chordata</taxon>
        <taxon>Craniata</taxon>
        <taxon>Vertebrata</taxon>
        <taxon>Euteleostomi</taxon>
        <taxon>Archelosauria</taxon>
        <taxon>Archosauria</taxon>
        <taxon>Dinosauria</taxon>
        <taxon>Saurischia</taxon>
        <taxon>Theropoda</taxon>
        <taxon>Coelurosauria</taxon>
        <taxon>Aves</taxon>
        <taxon>Palaeognathae</taxon>
        <taxon>Tinamiformes</taxon>
        <taxon>Tinamidae</taxon>
        <taxon>Nothoprocta</taxon>
    </lineage>
</organism>
<dbReference type="AlphaFoldDB" id="A0A8C6ZG22"/>
<dbReference type="Ensembl" id="ENSNPET00000012836.1">
    <property type="protein sequence ID" value="ENSNPEP00000012527.1"/>
    <property type="gene ID" value="ENSNPEG00000009360.1"/>
</dbReference>
<proteinExistence type="predicted"/>
<accession>A0A8C6ZG22</accession>
<dbReference type="Proteomes" id="UP000694420">
    <property type="component" value="Unplaced"/>
</dbReference>
<reference evidence="1" key="2">
    <citation type="submission" date="2025-09" db="UniProtKB">
        <authorList>
            <consortium name="Ensembl"/>
        </authorList>
    </citation>
    <scope>IDENTIFICATION</scope>
</reference>
<evidence type="ECO:0000313" key="2">
    <source>
        <dbReference type="Proteomes" id="UP000694420"/>
    </source>
</evidence>
<protein>
    <submittedName>
        <fullName evidence="1">Uncharacterized protein</fullName>
    </submittedName>
</protein>
<keyword evidence="2" id="KW-1185">Reference proteome</keyword>
<sequence length="135" mass="14452">EPGASCCFRGVPTALAELLKPLSWDWGRFLSPMYSVGAEQAQQDEPHGHRRHQHLQSEIHLAGLGAAPGLVPCKATEREEPSIPASSSCPEAQELSWGRGIGYRTGLCLQGALSHSSITAASPEPQRCPCSEHEA</sequence>